<dbReference type="CDD" id="cd00156">
    <property type="entry name" value="REC"/>
    <property type="match status" value="1"/>
</dbReference>
<dbReference type="GO" id="GO:0000160">
    <property type="term" value="P:phosphorelay signal transduction system"/>
    <property type="evidence" value="ECO:0007669"/>
    <property type="project" value="InterPro"/>
</dbReference>
<gene>
    <name evidence="4" type="primary">rsbU_1</name>
    <name evidence="4" type="ORF">HG66A1_07740</name>
</gene>
<dbReference type="Pfam" id="PF07228">
    <property type="entry name" value="SpoIIE"/>
    <property type="match status" value="1"/>
</dbReference>
<dbReference type="Proteomes" id="UP000320421">
    <property type="component" value="Chromosome"/>
</dbReference>
<keyword evidence="2" id="KW-0597">Phosphoprotein</keyword>
<dbReference type="SUPFAM" id="SSF81606">
    <property type="entry name" value="PP2C-like"/>
    <property type="match status" value="1"/>
</dbReference>
<accession>A0A517PI10</accession>
<dbReference type="InterPro" id="IPR052016">
    <property type="entry name" value="Bact_Sigma-Reg"/>
</dbReference>
<dbReference type="OrthoDB" id="207912at2"/>
<dbReference type="AlphaFoldDB" id="A0A517PI10"/>
<proteinExistence type="predicted"/>
<evidence type="ECO:0000313" key="5">
    <source>
        <dbReference type="Proteomes" id="UP000320421"/>
    </source>
</evidence>
<dbReference type="Pfam" id="PF00072">
    <property type="entry name" value="Response_reg"/>
    <property type="match status" value="1"/>
</dbReference>
<protein>
    <submittedName>
        <fullName evidence="4">Phosphoserine phosphatase RsbU</fullName>
        <ecNumber evidence="4">3.1.3.3</ecNumber>
    </submittedName>
</protein>
<feature type="modified residue" description="4-aspartylphosphate" evidence="2">
    <location>
        <position position="56"/>
    </location>
</feature>
<evidence type="ECO:0000256" key="1">
    <source>
        <dbReference type="ARBA" id="ARBA00022801"/>
    </source>
</evidence>
<evidence type="ECO:0000259" key="3">
    <source>
        <dbReference type="PROSITE" id="PS50110"/>
    </source>
</evidence>
<dbReference type="InterPro" id="IPR001932">
    <property type="entry name" value="PPM-type_phosphatase-like_dom"/>
</dbReference>
<dbReference type="EC" id="3.1.3.3" evidence="4"/>
<dbReference type="InterPro" id="IPR001789">
    <property type="entry name" value="Sig_transdc_resp-reg_receiver"/>
</dbReference>
<dbReference type="InterPro" id="IPR036457">
    <property type="entry name" value="PPM-type-like_dom_sf"/>
</dbReference>
<keyword evidence="5" id="KW-1185">Reference proteome</keyword>
<dbReference type="GO" id="GO:0016791">
    <property type="term" value="F:phosphatase activity"/>
    <property type="evidence" value="ECO:0007669"/>
    <property type="project" value="TreeGrafter"/>
</dbReference>
<dbReference type="SUPFAM" id="SSF52172">
    <property type="entry name" value="CheY-like"/>
    <property type="match status" value="1"/>
</dbReference>
<dbReference type="SMART" id="SM00331">
    <property type="entry name" value="PP2C_SIG"/>
    <property type="match status" value="1"/>
</dbReference>
<reference evidence="4 5" key="1">
    <citation type="submission" date="2019-02" db="EMBL/GenBank/DDBJ databases">
        <title>Deep-cultivation of Planctomycetes and their phenomic and genomic characterization uncovers novel biology.</title>
        <authorList>
            <person name="Wiegand S."/>
            <person name="Jogler M."/>
            <person name="Boedeker C."/>
            <person name="Pinto D."/>
            <person name="Vollmers J."/>
            <person name="Rivas-Marin E."/>
            <person name="Kohn T."/>
            <person name="Peeters S.H."/>
            <person name="Heuer A."/>
            <person name="Rast P."/>
            <person name="Oberbeckmann S."/>
            <person name="Bunk B."/>
            <person name="Jeske O."/>
            <person name="Meyerdierks A."/>
            <person name="Storesund J.E."/>
            <person name="Kallscheuer N."/>
            <person name="Luecker S."/>
            <person name="Lage O.M."/>
            <person name="Pohl T."/>
            <person name="Merkel B.J."/>
            <person name="Hornburger P."/>
            <person name="Mueller R.-W."/>
            <person name="Bruemmer F."/>
            <person name="Labrenz M."/>
            <person name="Spormann A.M."/>
            <person name="Op den Camp H."/>
            <person name="Overmann J."/>
            <person name="Amann R."/>
            <person name="Jetten M.S.M."/>
            <person name="Mascher T."/>
            <person name="Medema M.H."/>
            <person name="Devos D.P."/>
            <person name="Kaster A.-K."/>
            <person name="Ovreas L."/>
            <person name="Rohde M."/>
            <person name="Galperin M.Y."/>
            <person name="Jogler C."/>
        </authorList>
    </citation>
    <scope>NUCLEOTIDE SEQUENCE [LARGE SCALE GENOMIC DNA]</scope>
    <source>
        <strain evidence="4 5">HG66A1</strain>
    </source>
</reference>
<keyword evidence="1 4" id="KW-0378">Hydrolase</keyword>
<dbReference type="Gene3D" id="3.60.40.10">
    <property type="entry name" value="PPM-type phosphatase domain"/>
    <property type="match status" value="1"/>
</dbReference>
<dbReference type="PROSITE" id="PS50110">
    <property type="entry name" value="RESPONSE_REGULATORY"/>
    <property type="match status" value="1"/>
</dbReference>
<name>A0A517PI10_9PLAN</name>
<dbReference type="Gene3D" id="3.40.50.2300">
    <property type="match status" value="1"/>
</dbReference>
<dbReference type="PANTHER" id="PTHR43156:SF2">
    <property type="entry name" value="STAGE II SPORULATION PROTEIN E"/>
    <property type="match status" value="1"/>
</dbReference>
<dbReference type="SMART" id="SM00448">
    <property type="entry name" value="REC"/>
    <property type="match status" value="1"/>
</dbReference>
<dbReference type="InterPro" id="IPR011006">
    <property type="entry name" value="CheY-like_superfamily"/>
</dbReference>
<dbReference type="RefSeq" id="WP_145180917.1">
    <property type="nucleotide sequence ID" value="NZ_CP036266.1"/>
</dbReference>
<feature type="domain" description="Response regulatory" evidence="3">
    <location>
        <begin position="5"/>
        <end position="121"/>
    </location>
</feature>
<dbReference type="EMBL" id="CP036266">
    <property type="protein sequence ID" value="QDT19010.1"/>
    <property type="molecule type" value="Genomic_DNA"/>
</dbReference>
<dbReference type="PANTHER" id="PTHR43156">
    <property type="entry name" value="STAGE II SPORULATION PROTEIN E-RELATED"/>
    <property type="match status" value="1"/>
</dbReference>
<evidence type="ECO:0000313" key="4">
    <source>
        <dbReference type="EMBL" id="QDT19010.1"/>
    </source>
</evidence>
<organism evidence="4 5">
    <name type="scientific">Gimesia chilikensis</name>
    <dbReference type="NCBI Taxonomy" id="2605989"/>
    <lineage>
        <taxon>Bacteria</taxon>
        <taxon>Pseudomonadati</taxon>
        <taxon>Planctomycetota</taxon>
        <taxon>Planctomycetia</taxon>
        <taxon>Planctomycetales</taxon>
        <taxon>Planctomycetaceae</taxon>
        <taxon>Gimesia</taxon>
    </lineage>
</organism>
<sequence length="399" mass="45206">MQNTSLLLVEDNILDARLITSRLQKIGYEALTHVGSLEEAVNWLKTAARVDVIVLDLTLPDSMGLHTFQFLHQRFAHIPIVILSGRNDQELAIKAVSLGAQDYVFKSEASSCVLQRSIRYAIERRHRLEMEMNMIAMDRDLEYAREIQRHLLPQTLPEIAGVDMASAYIPANWTGGDFFDVIPISRQAKNNHDLWQPAHLMSEEDKLNSIWGLTIADVSSHGFAPSLIMVDTRRVLRTCSHILQDPGEILTFANRAVSEVTLEGQFVTLCYGRYDPLERTLEYCSAGHPFWVINTEGIRSMPDYNGPALGLLHDYQYGTDGKLQLKIGEILLVVTDGLYECRSDDGELFGIERVCEVIHQHREKPGKEIVKQILKAIYRFSGSLRSEDDITILLIKMVE</sequence>
<evidence type="ECO:0000256" key="2">
    <source>
        <dbReference type="PROSITE-ProRule" id="PRU00169"/>
    </source>
</evidence>